<feature type="compositionally biased region" description="Pro residues" evidence="14">
    <location>
        <begin position="1156"/>
        <end position="1167"/>
    </location>
</feature>
<feature type="signal peptide" evidence="15">
    <location>
        <begin position="1"/>
        <end position="22"/>
    </location>
</feature>
<feature type="domain" description="Protein kinase" evidence="16">
    <location>
        <begin position="756"/>
        <end position="1101"/>
    </location>
</feature>
<dbReference type="InterPro" id="IPR032675">
    <property type="entry name" value="LRR_dom_sf"/>
</dbReference>
<dbReference type="SUPFAM" id="SSF52058">
    <property type="entry name" value="L domain-like"/>
    <property type="match status" value="1"/>
</dbReference>
<sequence length="1404" mass="149530">MANAKQLLGLLVVVLCTGVASAQGAAPLPPSEVAAIFSIRQKWLGNPVVYTWNGQDPCNLWNGVVCFQDPFTGSNNIVGLSLANANVPGPIPPEVGNFSRLNSLVLTNNRFTGTIPPELSSLFYLKKMLLNNNQLTGGIPREFGLLPGLTILNIDNNQLTEPLPVEVFTITELRQFSVENNQLSGSIPGQLLGAINLQALNLKSNRLNGSIPTLLGNLTQLQSIDLSSNSLTGTIPASLGNLQTLTFLSLANNRLSGQIPLALANVLSLQSLWLFNNTLTGTIPSQLQFVPDFRAFGNRLTAPAPASAPSPGQLLPGAPAAVCSPGTSVACACPQDAGGVANTGLQYCNGNGSARSSCICQPQQCRTCPLGQTARPVPAGAACPSECLTPLVVLLRIVNLTMADFDNATATQFRSVLAQQLSLSLDQVALLQIAPGSVIATVGFLPPSNANATSLDPQISSRIATALLSQSVNLGAAFTPYQTLTVLPTVDTTTPGPTPIPAAPVVVRVNQTNWPWVVALLVLSIALLIGVCAIVAWCFLTGRCAPPARHGPSPPHSRRFQPLLTNDPDSLALRGASQKTSRALAVRPPLMPYVDMPPSRSRSHSSNPLLEQRYSEPRSGPVSGAKRLVEAEREPHSWSPAGVNEPPQRANVGKSLFQEGIRRTGEEVAFEPPIRKVPVKITSFPPPEAPGRPTTDLAVPASIGMTQLGGQLAGPSFLNQPAMRPAVTTPPESAVLSNVGAKEIPLAVLQTATDNFSEANWVGTGGFGLVYRGVLPVSQCPEKVRGKKPTQDLEVAVKVLDVDTTLSDQRFKTQMELLGRLKHKYLVELIGYCMEGNVRMLVYEFMAFGSLADHLHGPRPGQPQFHHLVELTWRQRMRIAYGSARGLNYLHTPEAPAGSSPLVSPFPGRKKKPIVVHRDLSTSNILLDDNMQVRVVDFGLAPLMLTSPSEAGDSAGKRRDADETPTPSEVATPAHRSALASPGMRSGAASEGYASPASPSVGWTSPKSDVFAFGIVLLELITGSPPLDETRSESQQHIIAWAKPHLANRETLTEIVDPKLGNRAPLVELYQVAAVISMCIQPDETVRPPMSTVVQMLAPLSEAPDPDAPSESGRPESGWSGSSGTGTDRGAESSGSFRSRGFGRGTDFGSGRGGGPFPPGGGGPFPPGAGGGVVRPLIMTRPAGYQEYVTPENAEGLHPVHMSPEIRPADRPTNLWSVRMPEYRIPVEVLEQVARSRDARAEKEKEPWFRRERKGKPRPPSNSSSESSSSDRTDQLTPDSVLRGSWSRPPQRKHGSHQQGSQNPAPVGPIADVSRAHTSVSMTFAPESEPSTDFDGRERLLDDVPEDSGGFVDQPRGNRTVGTPPGSHSPGSRSRGDESPGKRKRGPENSADRRARVRSKSQGS</sequence>
<dbReference type="GO" id="GO:0004672">
    <property type="term" value="F:protein kinase activity"/>
    <property type="evidence" value="ECO:0007669"/>
    <property type="project" value="InterPro"/>
</dbReference>
<dbReference type="SUPFAM" id="SSF56112">
    <property type="entry name" value="Protein kinase-like (PK-like)"/>
    <property type="match status" value="1"/>
</dbReference>
<evidence type="ECO:0000256" key="8">
    <source>
        <dbReference type="ARBA" id="ARBA00022741"/>
    </source>
</evidence>
<evidence type="ECO:0000256" key="13">
    <source>
        <dbReference type="ARBA" id="ARBA00048679"/>
    </source>
</evidence>
<dbReference type="InterPro" id="IPR001611">
    <property type="entry name" value="Leu-rich_rpt"/>
</dbReference>
<feature type="compositionally biased region" description="Low complexity" evidence="14">
    <location>
        <begin position="597"/>
        <end position="606"/>
    </location>
</feature>
<evidence type="ECO:0000256" key="12">
    <source>
        <dbReference type="ARBA" id="ARBA00047899"/>
    </source>
</evidence>
<evidence type="ECO:0000256" key="2">
    <source>
        <dbReference type="ARBA" id="ARBA00012513"/>
    </source>
</evidence>
<evidence type="ECO:0000256" key="6">
    <source>
        <dbReference type="ARBA" id="ARBA00022729"/>
    </source>
</evidence>
<reference evidence="17 18" key="1">
    <citation type="journal article" date="2014" name="Nat. Commun.">
        <title>Klebsormidium flaccidum genome reveals primary factors for plant terrestrial adaptation.</title>
        <authorList>
            <person name="Hori K."/>
            <person name="Maruyama F."/>
            <person name="Fujisawa T."/>
            <person name="Togashi T."/>
            <person name="Yamamoto N."/>
            <person name="Seo M."/>
            <person name="Sato S."/>
            <person name="Yamada T."/>
            <person name="Mori H."/>
            <person name="Tajima N."/>
            <person name="Moriyama T."/>
            <person name="Ikeuchi M."/>
            <person name="Watanabe M."/>
            <person name="Wada H."/>
            <person name="Kobayashi K."/>
            <person name="Saito M."/>
            <person name="Masuda T."/>
            <person name="Sasaki-Sekimoto Y."/>
            <person name="Mashiguchi K."/>
            <person name="Awai K."/>
            <person name="Shimojima M."/>
            <person name="Masuda S."/>
            <person name="Iwai M."/>
            <person name="Nobusawa T."/>
            <person name="Narise T."/>
            <person name="Kondo S."/>
            <person name="Saito H."/>
            <person name="Sato R."/>
            <person name="Murakawa M."/>
            <person name="Ihara Y."/>
            <person name="Oshima-Yamada Y."/>
            <person name="Ohtaka K."/>
            <person name="Satoh M."/>
            <person name="Sonobe K."/>
            <person name="Ishii M."/>
            <person name="Ohtani R."/>
            <person name="Kanamori-Sato M."/>
            <person name="Honoki R."/>
            <person name="Miyazaki D."/>
            <person name="Mochizuki H."/>
            <person name="Umetsu J."/>
            <person name="Higashi K."/>
            <person name="Shibata D."/>
            <person name="Kamiya Y."/>
            <person name="Sato N."/>
            <person name="Nakamura Y."/>
            <person name="Tabata S."/>
            <person name="Ida S."/>
            <person name="Kurokawa K."/>
            <person name="Ohta H."/>
        </authorList>
    </citation>
    <scope>NUCLEOTIDE SEQUENCE [LARGE SCALE GENOMIC DNA]</scope>
    <source>
        <strain evidence="17 18">NIES-2285</strain>
    </source>
</reference>
<dbReference type="FunFam" id="3.80.10.10:FF:000400">
    <property type="entry name" value="Nuclear pore complex protein NUP107"/>
    <property type="match status" value="1"/>
</dbReference>
<dbReference type="PROSITE" id="PS00109">
    <property type="entry name" value="PROTEIN_KINASE_TYR"/>
    <property type="match status" value="1"/>
</dbReference>
<name>A0A1Y1HQ47_KLENI</name>
<accession>A0A1Y1HQ47</accession>
<comment type="catalytic activity">
    <reaction evidence="13">
        <text>L-seryl-[protein] + ATP = O-phospho-L-seryl-[protein] + ADP + H(+)</text>
        <dbReference type="Rhea" id="RHEA:17989"/>
        <dbReference type="Rhea" id="RHEA-COMP:9863"/>
        <dbReference type="Rhea" id="RHEA-COMP:11604"/>
        <dbReference type="ChEBI" id="CHEBI:15378"/>
        <dbReference type="ChEBI" id="CHEBI:29999"/>
        <dbReference type="ChEBI" id="CHEBI:30616"/>
        <dbReference type="ChEBI" id="CHEBI:83421"/>
        <dbReference type="ChEBI" id="CHEBI:456216"/>
        <dbReference type="EC" id="2.7.11.1"/>
    </reaction>
</comment>
<dbReference type="InterPro" id="IPR000719">
    <property type="entry name" value="Prot_kinase_dom"/>
</dbReference>
<dbReference type="Gene3D" id="1.10.510.10">
    <property type="entry name" value="Transferase(Phosphotransferase) domain 1"/>
    <property type="match status" value="1"/>
</dbReference>
<keyword evidence="11" id="KW-0472">Membrane</keyword>
<feature type="region of interest" description="Disordered" evidence="14">
    <location>
        <begin position="1101"/>
        <end position="1174"/>
    </location>
</feature>
<dbReference type="InterPro" id="IPR051824">
    <property type="entry name" value="LRR_Rcpt-Like_S/T_Kinase"/>
</dbReference>
<dbReference type="GO" id="GO:0005524">
    <property type="term" value="F:ATP binding"/>
    <property type="evidence" value="ECO:0007669"/>
    <property type="project" value="InterPro"/>
</dbReference>
<keyword evidence="4" id="KW-0433">Leucine-rich repeat</keyword>
<keyword evidence="8" id="KW-0547">Nucleotide-binding</keyword>
<evidence type="ECO:0000259" key="16">
    <source>
        <dbReference type="PROSITE" id="PS50011"/>
    </source>
</evidence>
<dbReference type="Gene3D" id="3.80.10.10">
    <property type="entry name" value="Ribonuclease Inhibitor"/>
    <property type="match status" value="2"/>
</dbReference>
<keyword evidence="5" id="KW-0808">Transferase</keyword>
<evidence type="ECO:0000256" key="9">
    <source>
        <dbReference type="ARBA" id="ARBA00022777"/>
    </source>
</evidence>
<evidence type="ECO:0000256" key="3">
    <source>
        <dbReference type="ARBA" id="ARBA00022527"/>
    </source>
</evidence>
<feature type="region of interest" description="Disordered" evidence="14">
    <location>
        <begin position="947"/>
        <end position="1001"/>
    </location>
</feature>
<feature type="compositionally biased region" description="Basic and acidic residues" evidence="14">
    <location>
        <begin position="1234"/>
        <end position="1250"/>
    </location>
</feature>
<dbReference type="Proteomes" id="UP000054558">
    <property type="component" value="Unassembled WGS sequence"/>
</dbReference>
<proteinExistence type="predicted"/>
<feature type="region of interest" description="Disordered" evidence="14">
    <location>
        <begin position="1234"/>
        <end position="1404"/>
    </location>
</feature>
<dbReference type="FunFam" id="3.80.10.10:FF:000383">
    <property type="entry name" value="Leucine-rich repeat receptor protein kinase EMS1"/>
    <property type="match status" value="1"/>
</dbReference>
<keyword evidence="6 15" id="KW-0732">Signal</keyword>
<evidence type="ECO:0000256" key="5">
    <source>
        <dbReference type="ARBA" id="ARBA00022679"/>
    </source>
</evidence>
<dbReference type="STRING" id="105231.A0A1Y1HQ47"/>
<dbReference type="Pfam" id="PF00069">
    <property type="entry name" value="Pkinase"/>
    <property type="match status" value="1"/>
</dbReference>
<dbReference type="PROSITE" id="PS50011">
    <property type="entry name" value="PROTEIN_KINASE_DOM"/>
    <property type="match status" value="1"/>
</dbReference>
<evidence type="ECO:0000256" key="15">
    <source>
        <dbReference type="SAM" id="SignalP"/>
    </source>
</evidence>
<dbReference type="Gene3D" id="3.30.200.20">
    <property type="entry name" value="Phosphorylase Kinase, domain 1"/>
    <property type="match status" value="1"/>
</dbReference>
<keyword evidence="3" id="KW-0723">Serine/threonine-protein kinase</keyword>
<comment type="subcellular location">
    <subcellularLocation>
        <location evidence="1">Membrane</location>
    </subcellularLocation>
</comment>
<keyword evidence="10" id="KW-0067">ATP-binding</keyword>
<evidence type="ECO:0000313" key="17">
    <source>
        <dbReference type="EMBL" id="GAQ78697.1"/>
    </source>
</evidence>
<feature type="region of interest" description="Disordered" evidence="14">
    <location>
        <begin position="548"/>
        <end position="570"/>
    </location>
</feature>
<dbReference type="EMBL" id="DF236966">
    <property type="protein sequence ID" value="GAQ78697.1"/>
    <property type="molecule type" value="Genomic_DNA"/>
</dbReference>
<dbReference type="OrthoDB" id="544346at2759"/>
<feature type="compositionally biased region" description="Gly residues" evidence="14">
    <location>
        <begin position="1142"/>
        <end position="1155"/>
    </location>
</feature>
<dbReference type="PANTHER" id="PTHR48006:SF102">
    <property type="entry name" value="LEUCINE-RICH REPEAT-CONTAINING PROTEIN DDB_G0281931-RELATED"/>
    <property type="match status" value="1"/>
</dbReference>
<keyword evidence="9 17" id="KW-0418">Kinase</keyword>
<dbReference type="OMA" id="ELENCTM"/>
<dbReference type="EC" id="2.7.11.1" evidence="2"/>
<evidence type="ECO:0000256" key="7">
    <source>
        <dbReference type="ARBA" id="ARBA00022737"/>
    </source>
</evidence>
<evidence type="ECO:0000313" key="18">
    <source>
        <dbReference type="Proteomes" id="UP000054558"/>
    </source>
</evidence>
<keyword evidence="18" id="KW-1185">Reference proteome</keyword>
<evidence type="ECO:0000256" key="10">
    <source>
        <dbReference type="ARBA" id="ARBA00022840"/>
    </source>
</evidence>
<evidence type="ECO:0000256" key="14">
    <source>
        <dbReference type="SAM" id="MobiDB-lite"/>
    </source>
</evidence>
<dbReference type="InterPro" id="IPR008266">
    <property type="entry name" value="Tyr_kinase_AS"/>
</dbReference>
<dbReference type="GO" id="GO:0016020">
    <property type="term" value="C:membrane"/>
    <property type="evidence" value="ECO:0007669"/>
    <property type="project" value="UniProtKB-SubCell"/>
</dbReference>
<evidence type="ECO:0000256" key="11">
    <source>
        <dbReference type="ARBA" id="ARBA00023136"/>
    </source>
</evidence>
<organism evidence="17 18">
    <name type="scientific">Klebsormidium nitens</name>
    <name type="common">Green alga</name>
    <name type="synonym">Ulothrix nitens</name>
    <dbReference type="NCBI Taxonomy" id="105231"/>
    <lineage>
        <taxon>Eukaryota</taxon>
        <taxon>Viridiplantae</taxon>
        <taxon>Streptophyta</taxon>
        <taxon>Klebsormidiophyceae</taxon>
        <taxon>Klebsormidiales</taxon>
        <taxon>Klebsormidiaceae</taxon>
        <taxon>Klebsormidium</taxon>
    </lineage>
</organism>
<evidence type="ECO:0000256" key="1">
    <source>
        <dbReference type="ARBA" id="ARBA00004370"/>
    </source>
</evidence>
<dbReference type="PANTHER" id="PTHR48006">
    <property type="entry name" value="LEUCINE-RICH REPEAT-CONTAINING PROTEIN DDB_G0281931-RELATED"/>
    <property type="match status" value="1"/>
</dbReference>
<feature type="region of interest" description="Disordered" evidence="14">
    <location>
        <begin position="590"/>
        <end position="650"/>
    </location>
</feature>
<protein>
    <recommendedName>
        <fullName evidence="2">non-specific serine/threonine protein kinase</fullName>
        <ecNumber evidence="2">2.7.11.1</ecNumber>
    </recommendedName>
</protein>
<feature type="compositionally biased region" description="Basic and acidic residues" evidence="14">
    <location>
        <begin position="627"/>
        <end position="636"/>
    </location>
</feature>
<evidence type="ECO:0000256" key="4">
    <source>
        <dbReference type="ARBA" id="ARBA00022614"/>
    </source>
</evidence>
<gene>
    <name evidence="17" type="ORF">KFL_000170430</name>
</gene>
<keyword evidence="7" id="KW-0677">Repeat</keyword>
<feature type="compositionally biased region" description="Basic residues" evidence="14">
    <location>
        <begin position="1395"/>
        <end position="1404"/>
    </location>
</feature>
<feature type="chain" id="PRO_5012304904" description="non-specific serine/threonine protein kinase" evidence="15">
    <location>
        <begin position="23"/>
        <end position="1404"/>
    </location>
</feature>
<feature type="compositionally biased region" description="Low complexity" evidence="14">
    <location>
        <begin position="1362"/>
        <end position="1373"/>
    </location>
</feature>
<dbReference type="InterPro" id="IPR011009">
    <property type="entry name" value="Kinase-like_dom_sf"/>
</dbReference>
<comment type="catalytic activity">
    <reaction evidence="12">
        <text>L-threonyl-[protein] + ATP = O-phospho-L-threonyl-[protein] + ADP + H(+)</text>
        <dbReference type="Rhea" id="RHEA:46608"/>
        <dbReference type="Rhea" id="RHEA-COMP:11060"/>
        <dbReference type="Rhea" id="RHEA-COMP:11605"/>
        <dbReference type="ChEBI" id="CHEBI:15378"/>
        <dbReference type="ChEBI" id="CHEBI:30013"/>
        <dbReference type="ChEBI" id="CHEBI:30616"/>
        <dbReference type="ChEBI" id="CHEBI:61977"/>
        <dbReference type="ChEBI" id="CHEBI:456216"/>
        <dbReference type="EC" id="2.7.11.1"/>
    </reaction>
</comment>
<dbReference type="Pfam" id="PF00560">
    <property type="entry name" value="LRR_1"/>
    <property type="match status" value="5"/>
</dbReference>
<feature type="compositionally biased region" description="Low complexity" evidence="14">
    <location>
        <begin position="1117"/>
        <end position="1141"/>
    </location>
</feature>
<feature type="compositionally biased region" description="Basic and acidic residues" evidence="14">
    <location>
        <begin position="1374"/>
        <end position="1394"/>
    </location>
</feature>